<dbReference type="Gene3D" id="3.60.15.10">
    <property type="entry name" value="Ribonuclease Z/Hydroxyacylglutathione hydrolase-like"/>
    <property type="match status" value="1"/>
</dbReference>
<feature type="region of interest" description="Disordered" evidence="1">
    <location>
        <begin position="1"/>
        <end position="22"/>
    </location>
</feature>
<dbReference type="Proteomes" id="UP000632766">
    <property type="component" value="Unassembled WGS sequence"/>
</dbReference>
<proteinExistence type="predicted"/>
<keyword evidence="3" id="KW-1185">Reference proteome</keyword>
<evidence type="ECO:0000313" key="2">
    <source>
        <dbReference type="EMBL" id="MBH8564384.1"/>
    </source>
</evidence>
<accession>A0A8J7HXU3</accession>
<organism evidence="2 3">
    <name type="scientific">Amazonocrinis nigriterrae CENA67</name>
    <dbReference type="NCBI Taxonomy" id="2794033"/>
    <lineage>
        <taxon>Bacteria</taxon>
        <taxon>Bacillati</taxon>
        <taxon>Cyanobacteriota</taxon>
        <taxon>Cyanophyceae</taxon>
        <taxon>Nostocales</taxon>
        <taxon>Nostocaceae</taxon>
        <taxon>Amazonocrinis</taxon>
        <taxon>Amazonocrinis nigriterrae</taxon>
    </lineage>
</organism>
<evidence type="ECO:0000256" key="1">
    <source>
        <dbReference type="SAM" id="MobiDB-lite"/>
    </source>
</evidence>
<dbReference type="EMBL" id="JAECZC010000041">
    <property type="protein sequence ID" value="MBH8564384.1"/>
    <property type="molecule type" value="Genomic_DNA"/>
</dbReference>
<dbReference type="CDD" id="cd07715">
    <property type="entry name" value="TaR3-like_MBL-fold"/>
    <property type="match status" value="1"/>
</dbReference>
<name>A0A8J7HXU3_9NOST</name>
<gene>
    <name evidence="2" type="ORF">I8748_19710</name>
</gene>
<feature type="compositionally biased region" description="Polar residues" evidence="1">
    <location>
        <begin position="1"/>
        <end position="17"/>
    </location>
</feature>
<dbReference type="AlphaFoldDB" id="A0A8J7HXU3"/>
<protein>
    <submittedName>
        <fullName evidence="2">MBL fold metallo-hydrolase</fullName>
    </submittedName>
</protein>
<dbReference type="InterPro" id="IPR036866">
    <property type="entry name" value="RibonucZ/Hydroxyglut_hydro"/>
</dbReference>
<dbReference type="RefSeq" id="WP_198126226.1">
    <property type="nucleotide sequence ID" value="NZ_JAECZC010000041.1"/>
</dbReference>
<comment type="caution">
    <text evidence="2">The sequence shown here is derived from an EMBL/GenBank/DDBJ whole genome shotgun (WGS) entry which is preliminary data.</text>
</comment>
<sequence>MSNIELSDSQTYLTEKPSTPPSSPVDNFLVQFWGVRGLIPTPASNANRYGGNTTCVEMHVAGKHLIFDGGTGLRILGKSWQQIQQPLEAHLFFSNSQSNRIQGFPFFAPAFIAKNCFHIYGIAASNGASIKQCLCDQMLQPHFPYPLQVMQSKLQFHNLIVGNEVKLDDVTITTGLINQTQRSVGYRVTWQEYSVAYTTDLQNSADEAERERILEIIKDVDLLIANATYVPPTCNNHDSADLQWQTAVDLAHSAGVQQLVISHHHPDDEDDFLDQVQLEVQSVFPNALLACEGLVLPVRKKEQGEMRQMRQMRQMREK</sequence>
<reference evidence="2 3" key="1">
    <citation type="journal article" date="2021" name="Int. J. Syst. Evol. Microbiol.">
        <title>Amazonocrinis nigriterrae gen. nov., sp. nov., Atlanticothrix silvestris gen. nov., sp. nov. and Dendronalium phyllosphericum gen. nov., sp. nov., nostocacean cyanobacteria from Brazilian environments.</title>
        <authorList>
            <person name="Alvarenga D.O."/>
            <person name="Andreote A.P.D."/>
            <person name="Branco L.H.Z."/>
            <person name="Delbaje E."/>
            <person name="Cruz R.B."/>
            <person name="Varani A.M."/>
            <person name="Fiore M.F."/>
        </authorList>
    </citation>
    <scope>NUCLEOTIDE SEQUENCE [LARGE SCALE GENOMIC DNA]</scope>
    <source>
        <strain evidence="2 3">CENA67</strain>
    </source>
</reference>
<dbReference type="SUPFAM" id="SSF56281">
    <property type="entry name" value="Metallo-hydrolase/oxidoreductase"/>
    <property type="match status" value="1"/>
</dbReference>
<evidence type="ECO:0000313" key="3">
    <source>
        <dbReference type="Proteomes" id="UP000632766"/>
    </source>
</evidence>